<dbReference type="Proteomes" id="UP000198982">
    <property type="component" value="Unassembled WGS sequence"/>
</dbReference>
<gene>
    <name evidence="1" type="ORF">SAMN05216178_0554</name>
</gene>
<evidence type="ECO:0000313" key="2">
    <source>
        <dbReference type="Proteomes" id="UP000198982"/>
    </source>
</evidence>
<protein>
    <submittedName>
        <fullName evidence="1">Ethanolamine ammonia-lyase light chain /Ethanolamine ammonia-lyase heavy chain</fullName>
    </submittedName>
</protein>
<dbReference type="GO" id="GO:0005829">
    <property type="term" value="C:cytosol"/>
    <property type="evidence" value="ECO:0007669"/>
    <property type="project" value="TreeGrafter"/>
</dbReference>
<dbReference type="Pfam" id="PF06751">
    <property type="entry name" value="EutB"/>
    <property type="match status" value="1"/>
</dbReference>
<dbReference type="RefSeq" id="WP_092309605.1">
    <property type="nucleotide sequence ID" value="NZ_FNTJ01000001.1"/>
</dbReference>
<keyword evidence="1" id="KW-0456">Lyase</keyword>
<dbReference type="PANTHER" id="PTHR39329:SF1">
    <property type="entry name" value="ETHANOLAMINE AMMONIA-LYASE LARGE SUBUNIT"/>
    <property type="match status" value="1"/>
</dbReference>
<dbReference type="GO" id="GO:0046336">
    <property type="term" value="P:ethanolamine catabolic process"/>
    <property type="evidence" value="ECO:0007669"/>
    <property type="project" value="TreeGrafter"/>
</dbReference>
<evidence type="ECO:0000313" key="1">
    <source>
        <dbReference type="EMBL" id="SEB46954.1"/>
    </source>
</evidence>
<accession>A0A1H4JKT5</accession>
<dbReference type="AlphaFoldDB" id="A0A1H4JKT5"/>
<dbReference type="GO" id="GO:0008851">
    <property type="term" value="F:ethanolamine ammonia-lyase activity"/>
    <property type="evidence" value="ECO:0007669"/>
    <property type="project" value="InterPro"/>
</dbReference>
<dbReference type="GO" id="GO:0006520">
    <property type="term" value="P:amino acid metabolic process"/>
    <property type="evidence" value="ECO:0007669"/>
    <property type="project" value="InterPro"/>
</dbReference>
<dbReference type="Gene3D" id="1.10.220.70">
    <property type="entry name" value="lyase"/>
    <property type="match status" value="1"/>
</dbReference>
<dbReference type="EMBL" id="FNTJ01000001">
    <property type="protein sequence ID" value="SEB46954.1"/>
    <property type="molecule type" value="Genomic_DNA"/>
</dbReference>
<dbReference type="Gene3D" id="3.40.50.11240">
    <property type="entry name" value="Ethanolamine ammonia-lyase light chain (EutC)"/>
    <property type="match status" value="1"/>
</dbReference>
<dbReference type="InterPro" id="IPR044939">
    <property type="entry name" value="EutB_dom_2_sf"/>
</dbReference>
<dbReference type="InterPro" id="IPR044941">
    <property type="entry name" value="EutB_N_sf"/>
</dbReference>
<dbReference type="InterPro" id="IPR009246">
    <property type="entry name" value="EutC"/>
</dbReference>
<organism evidence="1 2">
    <name type="scientific">Pseudomonas saponiphila</name>
    <dbReference type="NCBI Taxonomy" id="556534"/>
    <lineage>
        <taxon>Bacteria</taxon>
        <taxon>Pseudomonadati</taxon>
        <taxon>Pseudomonadota</taxon>
        <taxon>Gammaproteobacteria</taxon>
        <taxon>Pseudomonadales</taxon>
        <taxon>Pseudomonadaceae</taxon>
        <taxon>Pseudomonas</taxon>
    </lineage>
</organism>
<dbReference type="Gene3D" id="2.30.170.30">
    <property type="entry name" value="ethanolamine ammonia-lyase heavy chain domain like"/>
    <property type="match status" value="1"/>
</dbReference>
<dbReference type="Gene3D" id="3.20.20.70">
    <property type="entry name" value="Aldolase class I"/>
    <property type="match status" value="1"/>
</dbReference>
<keyword evidence="2" id="KW-1185">Reference proteome</keyword>
<dbReference type="GO" id="GO:0009350">
    <property type="term" value="C:ethanolamine ammonia-lyase complex"/>
    <property type="evidence" value="ECO:0007669"/>
    <property type="project" value="TreeGrafter"/>
</dbReference>
<dbReference type="InterPro" id="IPR010628">
    <property type="entry name" value="EutB"/>
</dbReference>
<dbReference type="InterPro" id="IPR042251">
    <property type="entry name" value="EutC_C"/>
</dbReference>
<reference evidence="2" key="1">
    <citation type="submission" date="2016-10" db="EMBL/GenBank/DDBJ databases">
        <authorList>
            <person name="Varghese N."/>
            <person name="Submissions S."/>
        </authorList>
    </citation>
    <scope>NUCLEOTIDE SEQUENCE [LARGE SCALE GENOMIC DNA]</scope>
    <source>
        <strain evidence="2">DSM 9751</strain>
    </source>
</reference>
<proteinExistence type="predicted"/>
<name>A0A1H4JKT5_9PSED</name>
<dbReference type="InterPro" id="IPR013785">
    <property type="entry name" value="Aldolase_TIM"/>
</dbReference>
<dbReference type="Pfam" id="PF05985">
    <property type="entry name" value="EutC"/>
    <property type="match status" value="1"/>
</dbReference>
<sequence length="731" mass="80041">MPLTELQHIRLPAAPAERGYSTRVLDREIAFCSLKAVLGAADISKAGDRVAGLAAVDEITREAARKVLSELTLAHYFEHPLTDRHGRIDSVMQVNYDIDHQVFSEIAELTLGALKDRLLRSHGTEIRRIGTAMTGVMAAALAKLLDVHELILLSKKLKSGAAAKARTLVGLPGTLSSRLQPNHPTDNLSGITLLVYTGLSMGSGDALIGLNPAIDTVENISATLHHLDTLRQETGAPTQICVLSHIKTQLACLDQGAPVEIMFQSLAGTERTLTDEFDVTVQLLDQAWQTMAERGPLRGVAENFMYFETGQGSELTYGKHEGIDMTTCEALCYGLARRYRPYMVNNVTGFIGPETHLDNFEMTYSCLQDQFMGKLLGLPMGMAPCYTLHSQVTLEGQQMATELLTAAGANFFMDVYLSTDRMLAYFDTSAHDNQTLREVHDLKPAPEYLRWALGRGIFQEDAHGNVERGPNWGNPRIFCKSDIDFQRLLESTPATYGFDNAGPRPANRVSRTVRANLAVAREAIYVDLRPAEIAAIPLRELRTAAPDKLAHLQDPELGARLTEEVLRRLQAEYNDVQIVISDGLSAEAIHHNIPQLLPVLLDGLQSRELRIGQPILAPYGRVKLAESVGEALQPQLIIVLIGERPGGDALASRSMSAYLGYRLPDDQARAAAAQFSGNPDIRYEYTVISNIYSGGLPPLEGGSLVAEKAFAILQHRAAGNRLENLLKKVAS</sequence>
<dbReference type="PANTHER" id="PTHR39329">
    <property type="entry name" value="ETHANOLAMINE AMMONIA-LYASE HEAVY CHAIN"/>
    <property type="match status" value="1"/>
</dbReference>